<dbReference type="PANTHER" id="PTHR38050">
    <property type="match status" value="1"/>
</dbReference>
<dbReference type="AlphaFoldDB" id="A0A7Y6B7A8"/>
<dbReference type="SUPFAM" id="SSF53474">
    <property type="entry name" value="alpha/beta-Hydrolases"/>
    <property type="match status" value="1"/>
</dbReference>
<dbReference type="EMBL" id="JABMCH010000065">
    <property type="protein sequence ID" value="NUU47791.1"/>
    <property type="molecule type" value="Genomic_DNA"/>
</dbReference>
<evidence type="ECO:0000256" key="3">
    <source>
        <dbReference type="ARBA" id="ARBA00022651"/>
    </source>
</evidence>
<dbReference type="GO" id="GO:0030600">
    <property type="term" value="F:feruloyl esterase activity"/>
    <property type="evidence" value="ECO:0007669"/>
    <property type="project" value="InterPro"/>
</dbReference>
<keyword evidence="10" id="KW-1185">Reference proteome</keyword>
<reference evidence="9 10" key="1">
    <citation type="submission" date="2020-05" db="EMBL/GenBank/DDBJ databases">
        <title>Genome Sequencing of Type Strains.</title>
        <authorList>
            <person name="Lemaire J.F."/>
            <person name="Inderbitzin P."/>
            <person name="Gregorio O.A."/>
            <person name="Collins S.B."/>
            <person name="Wespe N."/>
            <person name="Knight-Connoni V."/>
        </authorList>
    </citation>
    <scope>NUCLEOTIDE SEQUENCE [LARGE SCALE GENOMIC DNA]</scope>
    <source>
        <strain evidence="9 10">DSM 100049</strain>
    </source>
</reference>
<keyword evidence="2" id="KW-0964">Secreted</keyword>
<organism evidence="9 10">
    <name type="scientific">Sphingomonas zeae</name>
    <dbReference type="NCBI Taxonomy" id="1646122"/>
    <lineage>
        <taxon>Bacteria</taxon>
        <taxon>Pseudomonadati</taxon>
        <taxon>Pseudomonadota</taxon>
        <taxon>Alphaproteobacteria</taxon>
        <taxon>Sphingomonadales</taxon>
        <taxon>Sphingomonadaceae</taxon>
        <taxon>Sphingomonas</taxon>
    </lineage>
</organism>
<dbReference type="GO" id="GO:0045493">
    <property type="term" value="P:xylan catabolic process"/>
    <property type="evidence" value="ECO:0007669"/>
    <property type="project" value="UniProtKB-KW"/>
</dbReference>
<evidence type="ECO:0000256" key="1">
    <source>
        <dbReference type="ARBA" id="ARBA00004613"/>
    </source>
</evidence>
<comment type="caution">
    <text evidence="9">The sequence shown here is derived from an EMBL/GenBank/DDBJ whole genome shotgun (WGS) entry which is preliminary data.</text>
</comment>
<evidence type="ECO:0000256" key="6">
    <source>
        <dbReference type="ARBA" id="ARBA00023277"/>
    </source>
</evidence>
<keyword evidence="6" id="KW-0119">Carbohydrate metabolism</keyword>
<evidence type="ECO:0000259" key="8">
    <source>
        <dbReference type="Pfam" id="PF02230"/>
    </source>
</evidence>
<protein>
    <submittedName>
        <fullName evidence="9">Prolyl oligopeptidase family serine peptidase</fullName>
    </submittedName>
</protein>
<proteinExistence type="predicted"/>
<evidence type="ECO:0000256" key="2">
    <source>
        <dbReference type="ARBA" id="ARBA00022525"/>
    </source>
</evidence>
<dbReference type="GO" id="GO:0005576">
    <property type="term" value="C:extracellular region"/>
    <property type="evidence" value="ECO:0007669"/>
    <property type="project" value="UniProtKB-SubCell"/>
</dbReference>
<name>A0A7Y6B7A8_9SPHN</name>
<evidence type="ECO:0000256" key="7">
    <source>
        <dbReference type="ARBA" id="ARBA00023326"/>
    </source>
</evidence>
<keyword evidence="3" id="KW-0858">Xylan degradation</keyword>
<keyword evidence="7" id="KW-0624">Polysaccharide degradation</keyword>
<evidence type="ECO:0000256" key="5">
    <source>
        <dbReference type="ARBA" id="ARBA00022801"/>
    </source>
</evidence>
<dbReference type="RefSeq" id="WP_183989008.1">
    <property type="nucleotide sequence ID" value="NZ_CBCRYR010000012.1"/>
</dbReference>
<dbReference type="InterPro" id="IPR029058">
    <property type="entry name" value="AB_hydrolase_fold"/>
</dbReference>
<dbReference type="Proteomes" id="UP000536441">
    <property type="component" value="Unassembled WGS sequence"/>
</dbReference>
<keyword evidence="4" id="KW-0732">Signal</keyword>
<feature type="domain" description="Phospholipase/carboxylesterase/thioesterase" evidence="8">
    <location>
        <begin position="140"/>
        <end position="210"/>
    </location>
</feature>
<evidence type="ECO:0000256" key="4">
    <source>
        <dbReference type="ARBA" id="ARBA00022729"/>
    </source>
</evidence>
<dbReference type="Gene3D" id="3.40.50.1820">
    <property type="entry name" value="alpha/beta hydrolase"/>
    <property type="match status" value="1"/>
</dbReference>
<dbReference type="InterPro" id="IPR043595">
    <property type="entry name" value="FaeB/C/D"/>
</dbReference>
<evidence type="ECO:0000313" key="9">
    <source>
        <dbReference type="EMBL" id="NUU47791.1"/>
    </source>
</evidence>
<comment type="subcellular location">
    <subcellularLocation>
        <location evidence="1">Secreted</location>
    </subcellularLocation>
</comment>
<gene>
    <name evidence="9" type="ORF">HP438_12505</name>
</gene>
<sequence>MTFSLIAATVVGAADAQPRLLDRLREIRAARSGKTGAAGAVSQTIRVGALDRSYLLLDAHRGAAPVPLVIVLHGGGGSPDTMIPRWADKARAAGLVIAAPKGIGRSDRVGTWNASGCCGEAVAKGVDDVAFVRAVIDDVSRKAAIDPRRIYITGFSNGGMLTHRVAIALGDRIAAAAVVSGAMFGNESAARTPVPMLVIHGEQDAVVGFTGGMSRTGFVARAQTIPFKPVRYAVDFWRGANGCTGAPVVTQQKGYTTERSSGCRDDAEVVFYDLPQGGHDWPGSTGGRAWFVRFGGGGTAGGDSGPAPIDATDVIWSFFQAHTR</sequence>
<accession>A0A7Y6B7A8</accession>
<dbReference type="PANTHER" id="PTHR38050:SF2">
    <property type="entry name" value="FERULOYL ESTERASE C-RELATED"/>
    <property type="match status" value="1"/>
</dbReference>
<dbReference type="Pfam" id="PF02230">
    <property type="entry name" value="Abhydrolase_2"/>
    <property type="match status" value="1"/>
</dbReference>
<dbReference type="InterPro" id="IPR003140">
    <property type="entry name" value="PLipase/COase/thioEstase"/>
</dbReference>
<evidence type="ECO:0000313" key="10">
    <source>
        <dbReference type="Proteomes" id="UP000536441"/>
    </source>
</evidence>
<keyword evidence="5" id="KW-0378">Hydrolase</keyword>